<reference evidence="2 3" key="1">
    <citation type="submission" date="2019-04" db="EMBL/GenBank/DDBJ databases">
        <title>The CDC panel for molecular diagnostics of ciprofloxacin resistance and its use for research and clinical development.</title>
        <authorList>
            <person name="Liu H."/>
            <person name="Tang K."/>
            <person name="Pham C."/>
            <person name="Schmerer M."/>
        </authorList>
    </citation>
    <scope>NUCLEOTIDE SEQUENCE [LARGE SCALE GENOMIC DNA]</scope>
    <source>
        <strain evidence="2 3">LRRBGS_0742</strain>
    </source>
</reference>
<evidence type="ECO:0000313" key="3">
    <source>
        <dbReference type="Proteomes" id="UP000307092"/>
    </source>
</evidence>
<gene>
    <name evidence="2" type="ORF">E8M63_09405</name>
</gene>
<dbReference type="Proteomes" id="UP000307092">
    <property type="component" value="Unassembled WGS sequence"/>
</dbReference>
<dbReference type="EMBL" id="SUQX01000019">
    <property type="protein sequence ID" value="TJX04876.1"/>
    <property type="molecule type" value="Genomic_DNA"/>
</dbReference>
<name>A0AAX2TP38_NEIGO</name>
<dbReference type="InterPro" id="IPR002622">
    <property type="entry name" value="Transposase_14"/>
</dbReference>
<evidence type="ECO:0000313" key="2">
    <source>
        <dbReference type="EMBL" id="TJX04876.1"/>
    </source>
</evidence>
<dbReference type="Pfam" id="PF01710">
    <property type="entry name" value="HTH_Tnp_IS630"/>
    <property type="match status" value="1"/>
</dbReference>
<proteinExistence type="predicted"/>
<dbReference type="AlphaFoldDB" id="A0AAX2TP38"/>
<protein>
    <recommendedName>
        <fullName evidence="1">Transposase Synechocystis PCC 6803 domain-containing protein</fullName>
    </recommendedName>
</protein>
<accession>A0AAX2TP38</accession>
<sequence>MSRNTLYLRIRLKKQTGSLKHQVTGLNAAKSDRQKPARYVGRHPDACLHEIAKHFDCTAAAVCHAPKQMRMARKKDRRLQRTRPGQSNALFDTAGRIFRLPTRLSG</sequence>
<feature type="domain" description="Transposase Synechocystis PCC 6803" evidence="1">
    <location>
        <begin position="29"/>
        <end position="83"/>
    </location>
</feature>
<comment type="caution">
    <text evidence="2">The sequence shown here is derived from an EMBL/GenBank/DDBJ whole genome shotgun (WGS) entry which is preliminary data.</text>
</comment>
<evidence type="ECO:0000259" key="1">
    <source>
        <dbReference type="Pfam" id="PF01710"/>
    </source>
</evidence>
<organism evidence="2 3">
    <name type="scientific">Neisseria gonorrhoeae</name>
    <dbReference type="NCBI Taxonomy" id="485"/>
    <lineage>
        <taxon>Bacteria</taxon>
        <taxon>Pseudomonadati</taxon>
        <taxon>Pseudomonadota</taxon>
        <taxon>Betaproteobacteria</taxon>
        <taxon>Neisseriales</taxon>
        <taxon>Neisseriaceae</taxon>
        <taxon>Neisseria</taxon>
    </lineage>
</organism>